<dbReference type="AlphaFoldDB" id="A0A0E9U436"/>
<name>A0A0E9U436_ANGAN</name>
<evidence type="ECO:0000313" key="1">
    <source>
        <dbReference type="EMBL" id="JAH60571.1"/>
    </source>
</evidence>
<accession>A0A0E9U436</accession>
<reference evidence="1" key="1">
    <citation type="submission" date="2014-11" db="EMBL/GenBank/DDBJ databases">
        <authorList>
            <person name="Amaro Gonzalez C."/>
        </authorList>
    </citation>
    <scope>NUCLEOTIDE SEQUENCE</scope>
</reference>
<protein>
    <submittedName>
        <fullName evidence="1">Uncharacterized protein</fullName>
    </submittedName>
</protein>
<proteinExistence type="predicted"/>
<reference evidence="1" key="2">
    <citation type="journal article" date="2015" name="Fish Shellfish Immunol.">
        <title>Early steps in the European eel (Anguilla anguilla)-Vibrio vulnificus interaction in the gills: Role of the RtxA13 toxin.</title>
        <authorList>
            <person name="Callol A."/>
            <person name="Pajuelo D."/>
            <person name="Ebbesson L."/>
            <person name="Teles M."/>
            <person name="MacKenzie S."/>
            <person name="Amaro C."/>
        </authorList>
    </citation>
    <scope>NUCLEOTIDE SEQUENCE</scope>
</reference>
<sequence>MLFYSTHHNNSLHLFRDMIGTFQKGITWPSPAILLILSSLQ</sequence>
<organism evidence="1">
    <name type="scientific">Anguilla anguilla</name>
    <name type="common">European freshwater eel</name>
    <name type="synonym">Muraena anguilla</name>
    <dbReference type="NCBI Taxonomy" id="7936"/>
    <lineage>
        <taxon>Eukaryota</taxon>
        <taxon>Metazoa</taxon>
        <taxon>Chordata</taxon>
        <taxon>Craniata</taxon>
        <taxon>Vertebrata</taxon>
        <taxon>Euteleostomi</taxon>
        <taxon>Actinopterygii</taxon>
        <taxon>Neopterygii</taxon>
        <taxon>Teleostei</taxon>
        <taxon>Anguilliformes</taxon>
        <taxon>Anguillidae</taxon>
        <taxon>Anguilla</taxon>
    </lineage>
</organism>
<dbReference type="EMBL" id="GBXM01048006">
    <property type="protein sequence ID" value="JAH60571.1"/>
    <property type="molecule type" value="Transcribed_RNA"/>
</dbReference>